<dbReference type="RefSeq" id="WP_067686667.1">
    <property type="nucleotide sequence ID" value="NZ_LLZH01000037.1"/>
</dbReference>
<sequence>MAVAAILMVFGVFVLYRGVRSALSLRALRREGSHVTGTVTGHQRRGSGARSAIVTYVDEHGADRQITSPLSSSWPIGAGKAVTVRYRPGDPDSSRIDDRMENLGHLVLTAAVGIGFPIAGAVLAVKGHW</sequence>
<keyword evidence="1" id="KW-0812">Transmembrane</keyword>
<reference evidence="2 3" key="1">
    <citation type="submission" date="2015-10" db="EMBL/GenBank/DDBJ databases">
        <authorList>
            <person name="Gilbert D.G."/>
        </authorList>
    </citation>
    <scope>NUCLEOTIDE SEQUENCE [LARGE SCALE GENOMIC DNA]</scope>
    <source>
        <strain evidence="2 3">NRRL B-16712</strain>
    </source>
</reference>
<name>A0A0X3V5H9_9ACTN</name>
<evidence type="ECO:0008006" key="4">
    <source>
        <dbReference type="Google" id="ProtNLM"/>
    </source>
</evidence>
<keyword evidence="3" id="KW-1185">Reference proteome</keyword>
<gene>
    <name evidence="2" type="ORF">ADL15_08435</name>
</gene>
<keyword evidence="1" id="KW-0472">Membrane</keyword>
<organism evidence="2 3">
    <name type="scientific">Actinoplanes awajinensis subsp. mycoplanecinus</name>
    <dbReference type="NCBI Taxonomy" id="135947"/>
    <lineage>
        <taxon>Bacteria</taxon>
        <taxon>Bacillati</taxon>
        <taxon>Actinomycetota</taxon>
        <taxon>Actinomycetes</taxon>
        <taxon>Micromonosporales</taxon>
        <taxon>Micromonosporaceae</taxon>
        <taxon>Actinoplanes</taxon>
    </lineage>
</organism>
<dbReference type="EMBL" id="LLZH01000037">
    <property type="protein sequence ID" value="KUL40059.1"/>
    <property type="molecule type" value="Genomic_DNA"/>
</dbReference>
<proteinExistence type="predicted"/>
<feature type="transmembrane region" description="Helical" evidence="1">
    <location>
        <begin position="103"/>
        <end position="125"/>
    </location>
</feature>
<evidence type="ECO:0000313" key="3">
    <source>
        <dbReference type="Proteomes" id="UP000053244"/>
    </source>
</evidence>
<evidence type="ECO:0000313" key="2">
    <source>
        <dbReference type="EMBL" id="KUL40059.1"/>
    </source>
</evidence>
<accession>A0A0X3V5H9</accession>
<dbReference type="OrthoDB" id="4775036at2"/>
<keyword evidence="1" id="KW-1133">Transmembrane helix</keyword>
<dbReference type="Proteomes" id="UP000053244">
    <property type="component" value="Unassembled WGS sequence"/>
</dbReference>
<comment type="caution">
    <text evidence="2">The sequence shown here is derived from an EMBL/GenBank/DDBJ whole genome shotgun (WGS) entry which is preliminary data.</text>
</comment>
<dbReference type="AlphaFoldDB" id="A0A0X3V5H9"/>
<evidence type="ECO:0000256" key="1">
    <source>
        <dbReference type="SAM" id="Phobius"/>
    </source>
</evidence>
<protein>
    <recommendedName>
        <fullName evidence="4">DUF3592 domain-containing protein</fullName>
    </recommendedName>
</protein>